<keyword evidence="5" id="KW-1185">Reference proteome</keyword>
<gene>
    <name evidence="4" type="ORF">BAQU_0204</name>
</gene>
<protein>
    <submittedName>
        <fullName evidence="4">Glycosylase</fullName>
    </submittedName>
</protein>
<dbReference type="Proteomes" id="UP000216451">
    <property type="component" value="Unassembled WGS sequence"/>
</dbReference>
<dbReference type="InterPro" id="IPR007184">
    <property type="entry name" value="Mannoside_phosphorylase"/>
</dbReference>
<dbReference type="SUPFAM" id="SSF75005">
    <property type="entry name" value="Arabinanase/levansucrase/invertase"/>
    <property type="match status" value="1"/>
</dbReference>
<name>A0A261GAC9_9BIFI</name>
<dbReference type="OrthoDB" id="9776657at2"/>
<organism evidence="4 5">
    <name type="scientific">Bifidobacterium aquikefiri</name>
    <dbReference type="NCBI Taxonomy" id="1653207"/>
    <lineage>
        <taxon>Bacteria</taxon>
        <taxon>Bacillati</taxon>
        <taxon>Actinomycetota</taxon>
        <taxon>Actinomycetes</taxon>
        <taxon>Bifidobacteriales</taxon>
        <taxon>Bifidobacteriaceae</taxon>
        <taxon>Bifidobacterium</taxon>
    </lineage>
</organism>
<dbReference type="PIRSF" id="PIRSF016202">
    <property type="entry name" value="PH1107"/>
    <property type="match status" value="1"/>
</dbReference>
<dbReference type="Gene3D" id="2.115.10.20">
    <property type="entry name" value="Glycosyl hydrolase domain, family 43"/>
    <property type="match status" value="1"/>
</dbReference>
<evidence type="ECO:0000313" key="4">
    <source>
        <dbReference type="EMBL" id="OZG68387.1"/>
    </source>
</evidence>
<keyword evidence="2" id="KW-0808">Transferase</keyword>
<dbReference type="GO" id="GO:0016757">
    <property type="term" value="F:glycosyltransferase activity"/>
    <property type="evidence" value="ECO:0007669"/>
    <property type="project" value="UniProtKB-KW"/>
</dbReference>
<keyword evidence="1" id="KW-0328">Glycosyltransferase</keyword>
<dbReference type="CDD" id="cd18610">
    <property type="entry name" value="GH130_BT3780-like"/>
    <property type="match status" value="1"/>
</dbReference>
<evidence type="ECO:0000313" key="5">
    <source>
        <dbReference type="Proteomes" id="UP000216451"/>
    </source>
</evidence>
<dbReference type="AlphaFoldDB" id="A0A261GAC9"/>
<comment type="caution">
    <text evidence="4">The sequence shown here is derived from an EMBL/GenBank/DDBJ whole genome shotgun (WGS) entry which is preliminary data.</text>
</comment>
<dbReference type="Pfam" id="PF04041">
    <property type="entry name" value="Glyco_hydro_130"/>
    <property type="match status" value="1"/>
</dbReference>
<dbReference type="PANTHER" id="PTHR34106">
    <property type="entry name" value="GLYCOSIDASE"/>
    <property type="match status" value="1"/>
</dbReference>
<dbReference type="PANTHER" id="PTHR34106:SF5">
    <property type="entry name" value="GLYCOSIDASE"/>
    <property type="match status" value="1"/>
</dbReference>
<dbReference type="InterPro" id="IPR023296">
    <property type="entry name" value="Glyco_hydro_beta-prop_sf"/>
</dbReference>
<dbReference type="RefSeq" id="WP_094692214.1">
    <property type="nucleotide sequence ID" value="NZ_CALENZ010000036.1"/>
</dbReference>
<reference evidence="4 5" key="1">
    <citation type="journal article" date="2017" name="BMC Genomics">
        <title>Comparative genomic and phylogenomic analyses of the Bifidobacteriaceae family.</title>
        <authorList>
            <person name="Lugli G.A."/>
            <person name="Milani C."/>
            <person name="Turroni F."/>
            <person name="Duranti S."/>
            <person name="Mancabelli L."/>
            <person name="Mangifesta M."/>
            <person name="Ferrario C."/>
            <person name="Modesto M."/>
            <person name="Mattarelli P."/>
            <person name="Jiri K."/>
            <person name="van Sinderen D."/>
            <person name="Ventura M."/>
        </authorList>
    </citation>
    <scope>NUCLEOTIDE SEQUENCE [LARGE SCALE GENOMIC DNA]</scope>
    <source>
        <strain evidence="4 5">LMG 28769</strain>
    </source>
</reference>
<evidence type="ECO:0000256" key="2">
    <source>
        <dbReference type="ARBA" id="ARBA00022679"/>
    </source>
</evidence>
<accession>A0A261GAC9</accession>
<sequence length="329" mass="37077">MAGTSFFKDATFPLGPFVPYKNNPILKPLGGSWESANLYNPAALVVDNEVVLLYRAHADDIVSHIGIAHSKDGYSFERESSPILSPTEDYERYGCEDPRITAIDGTYYLTYTGWDRARAQLCLATSTDLHHWTKHGPMFENFDTFAVTDSPTGGNWNKAGVILPFQIEDKWWMYFGEGSVYWATSDDLLHWTPGTSDKEPIYRPMEYSFDADLVEIGAPPVLTSNGLLLFLANGATRQARPDGTYDVDYRCGQFVIDPDKPREVLARMTTSWLHPQTFEEVNGLIPNVTFVEGLVYFHDLWFAYYGQSDTTLATAVFDPKTTWGQTLNI</sequence>
<evidence type="ECO:0000256" key="3">
    <source>
        <dbReference type="ARBA" id="ARBA00024356"/>
    </source>
</evidence>
<comment type="similarity">
    <text evidence="3">Belongs to the glycosyl hydrolase 130 family.</text>
</comment>
<proteinExistence type="inferred from homology"/>
<dbReference type="GeneID" id="98294890"/>
<evidence type="ECO:0000256" key="1">
    <source>
        <dbReference type="ARBA" id="ARBA00022676"/>
    </source>
</evidence>
<dbReference type="EMBL" id="MWXA01000002">
    <property type="protein sequence ID" value="OZG68387.1"/>
    <property type="molecule type" value="Genomic_DNA"/>
</dbReference>